<feature type="domain" description="EamA" evidence="8">
    <location>
        <begin position="149"/>
        <end position="283"/>
    </location>
</feature>
<evidence type="ECO:0000256" key="2">
    <source>
        <dbReference type="ARBA" id="ARBA00007362"/>
    </source>
</evidence>
<dbReference type="PANTHER" id="PTHR32322:SF18">
    <property type="entry name" value="S-ADENOSYLMETHIONINE_S-ADENOSYLHOMOCYSTEINE TRANSPORTER"/>
    <property type="match status" value="1"/>
</dbReference>
<feature type="transmembrane region" description="Helical" evidence="7">
    <location>
        <begin position="95"/>
        <end position="112"/>
    </location>
</feature>
<comment type="caution">
    <text evidence="9">The sequence shown here is derived from an EMBL/GenBank/DDBJ whole genome shotgun (WGS) entry which is preliminary data.</text>
</comment>
<dbReference type="OrthoDB" id="67135at2"/>
<comment type="subcellular location">
    <subcellularLocation>
        <location evidence="1">Cell membrane</location>
        <topology evidence="1">Multi-pass membrane protein</topology>
    </subcellularLocation>
</comment>
<dbReference type="InterPro" id="IPR050638">
    <property type="entry name" value="AA-Vitamin_Transporters"/>
</dbReference>
<comment type="similarity">
    <text evidence="2">Belongs to the EamA transporter family.</text>
</comment>
<feature type="transmembrane region" description="Helical" evidence="7">
    <location>
        <begin position="32"/>
        <end position="53"/>
    </location>
</feature>
<feature type="transmembrane region" description="Helical" evidence="7">
    <location>
        <begin position="119"/>
        <end position="137"/>
    </location>
</feature>
<feature type="transmembrane region" description="Helical" evidence="7">
    <location>
        <begin position="268"/>
        <end position="290"/>
    </location>
</feature>
<evidence type="ECO:0000256" key="6">
    <source>
        <dbReference type="ARBA" id="ARBA00023136"/>
    </source>
</evidence>
<dbReference type="InterPro" id="IPR000620">
    <property type="entry name" value="EamA_dom"/>
</dbReference>
<organism evidence="9 10">
    <name type="scientific">Pueribacillus theae</name>
    <dbReference type="NCBI Taxonomy" id="2171751"/>
    <lineage>
        <taxon>Bacteria</taxon>
        <taxon>Bacillati</taxon>
        <taxon>Bacillota</taxon>
        <taxon>Bacilli</taxon>
        <taxon>Bacillales</taxon>
        <taxon>Bacillaceae</taxon>
        <taxon>Pueribacillus</taxon>
    </lineage>
</organism>
<keyword evidence="5 7" id="KW-1133">Transmembrane helix</keyword>
<keyword evidence="4 7" id="KW-0812">Transmembrane</keyword>
<feature type="transmembrane region" description="Helical" evidence="7">
    <location>
        <begin position="149"/>
        <end position="168"/>
    </location>
</feature>
<feature type="transmembrane region" description="Helical" evidence="7">
    <location>
        <begin position="211"/>
        <end position="233"/>
    </location>
</feature>
<dbReference type="PANTHER" id="PTHR32322">
    <property type="entry name" value="INNER MEMBRANE TRANSPORTER"/>
    <property type="match status" value="1"/>
</dbReference>
<dbReference type="GO" id="GO:0005886">
    <property type="term" value="C:plasma membrane"/>
    <property type="evidence" value="ECO:0007669"/>
    <property type="project" value="UniProtKB-SubCell"/>
</dbReference>
<keyword evidence="10" id="KW-1185">Reference proteome</keyword>
<proteinExistence type="inferred from homology"/>
<keyword evidence="6 7" id="KW-0472">Membrane</keyword>
<dbReference type="Gene3D" id="1.10.3730.20">
    <property type="match status" value="1"/>
</dbReference>
<feature type="transmembrane region" description="Helical" evidence="7">
    <location>
        <begin position="180"/>
        <end position="199"/>
    </location>
</feature>
<evidence type="ECO:0000313" key="10">
    <source>
        <dbReference type="Proteomes" id="UP000245998"/>
    </source>
</evidence>
<keyword evidence="3" id="KW-1003">Cell membrane</keyword>
<evidence type="ECO:0000256" key="4">
    <source>
        <dbReference type="ARBA" id="ARBA00022692"/>
    </source>
</evidence>
<name>A0A2U1JK78_9BACI</name>
<evidence type="ECO:0000256" key="7">
    <source>
        <dbReference type="SAM" id="Phobius"/>
    </source>
</evidence>
<dbReference type="SUPFAM" id="SSF103481">
    <property type="entry name" value="Multidrug resistance efflux transporter EmrE"/>
    <property type="match status" value="2"/>
</dbReference>
<gene>
    <name evidence="9" type="ORF">DCC39_18210</name>
</gene>
<sequence length="305" mass="33651">MMAVRLLTFALTLIWGASWILAKIGLDYMGPFTFSLFRFASGVIVLFLVLFFMKRLSIKQIPLRDLMILGLIQTAAVFLFVAYGMMFVDAGKTSVLLYTMPIWSGILAAKFLDEQLTGANILAMILGAAGLLLIVGFDLNTLTDRSVIIGDLFILIASVCWATANIFYQKKFKKADRLQVNAYQMLFGTIAMLMAALMMEWGEPIQWTGMSIFAILFTGIAASAISFSIWFYLLDSVDTATAAMSILLVPIFGLVFGAIFLGEKLTTNIIIGSSLILIGVVLTQFSGMFVSKKKKMKNFSSPEKF</sequence>
<protein>
    <submittedName>
        <fullName evidence="9">EamA family transporter</fullName>
    </submittedName>
</protein>
<evidence type="ECO:0000313" key="9">
    <source>
        <dbReference type="EMBL" id="PWA05288.1"/>
    </source>
</evidence>
<dbReference type="Pfam" id="PF00892">
    <property type="entry name" value="EamA"/>
    <property type="match status" value="2"/>
</dbReference>
<evidence type="ECO:0000256" key="5">
    <source>
        <dbReference type="ARBA" id="ARBA00022989"/>
    </source>
</evidence>
<evidence type="ECO:0000259" key="8">
    <source>
        <dbReference type="Pfam" id="PF00892"/>
    </source>
</evidence>
<feature type="transmembrane region" description="Helical" evidence="7">
    <location>
        <begin position="65"/>
        <end position="83"/>
    </location>
</feature>
<feature type="transmembrane region" description="Helical" evidence="7">
    <location>
        <begin position="240"/>
        <end position="262"/>
    </location>
</feature>
<dbReference type="InterPro" id="IPR037185">
    <property type="entry name" value="EmrE-like"/>
</dbReference>
<feature type="domain" description="EamA" evidence="8">
    <location>
        <begin position="6"/>
        <end position="135"/>
    </location>
</feature>
<evidence type="ECO:0000256" key="3">
    <source>
        <dbReference type="ARBA" id="ARBA00022475"/>
    </source>
</evidence>
<dbReference type="EMBL" id="QCZG01000073">
    <property type="protein sequence ID" value="PWA05288.1"/>
    <property type="molecule type" value="Genomic_DNA"/>
</dbReference>
<accession>A0A2U1JK78</accession>
<dbReference type="Proteomes" id="UP000245998">
    <property type="component" value="Unassembled WGS sequence"/>
</dbReference>
<dbReference type="AlphaFoldDB" id="A0A2U1JK78"/>
<reference evidence="9 10" key="1">
    <citation type="submission" date="2018-04" db="EMBL/GenBank/DDBJ databases">
        <title>Camelliibacillus theae gen. nov., sp. nov., isolated from Pu'er tea.</title>
        <authorList>
            <person name="Niu L."/>
        </authorList>
    </citation>
    <scope>NUCLEOTIDE SEQUENCE [LARGE SCALE GENOMIC DNA]</scope>
    <source>
        <strain evidence="9 10">T8</strain>
    </source>
</reference>
<evidence type="ECO:0000256" key="1">
    <source>
        <dbReference type="ARBA" id="ARBA00004651"/>
    </source>
</evidence>